<organism evidence="2 3">
    <name type="scientific">Haematococcus lacustris</name>
    <name type="common">Green alga</name>
    <name type="synonym">Haematococcus pluvialis</name>
    <dbReference type="NCBI Taxonomy" id="44745"/>
    <lineage>
        <taxon>Eukaryota</taxon>
        <taxon>Viridiplantae</taxon>
        <taxon>Chlorophyta</taxon>
        <taxon>core chlorophytes</taxon>
        <taxon>Chlorophyceae</taxon>
        <taxon>CS clade</taxon>
        <taxon>Chlamydomonadales</taxon>
        <taxon>Haematococcaceae</taxon>
        <taxon>Haematococcus</taxon>
    </lineage>
</organism>
<keyword evidence="3" id="KW-1185">Reference proteome</keyword>
<evidence type="ECO:0000313" key="2">
    <source>
        <dbReference type="EMBL" id="GFH14204.1"/>
    </source>
</evidence>
<dbReference type="EMBL" id="BLLF01000700">
    <property type="protein sequence ID" value="GFH14204.1"/>
    <property type="molecule type" value="Genomic_DNA"/>
</dbReference>
<keyword evidence="1" id="KW-1133">Transmembrane helix</keyword>
<keyword evidence="1" id="KW-0472">Membrane</keyword>
<sequence length="73" mass="7451">MGQETVLVNVAMCSYRDRMSRSLVRASHALGLAFALGGLGGLSCLLNLGVLVALVVQGPGSEAAACVAAWLPH</sequence>
<feature type="non-terminal residue" evidence="2">
    <location>
        <position position="1"/>
    </location>
</feature>
<dbReference type="Proteomes" id="UP000485058">
    <property type="component" value="Unassembled WGS sequence"/>
</dbReference>
<gene>
    <name evidence="2" type="ORF">HaLaN_10217</name>
</gene>
<reference evidence="2 3" key="1">
    <citation type="submission" date="2020-02" db="EMBL/GenBank/DDBJ databases">
        <title>Draft genome sequence of Haematococcus lacustris strain NIES-144.</title>
        <authorList>
            <person name="Morimoto D."/>
            <person name="Nakagawa S."/>
            <person name="Yoshida T."/>
            <person name="Sawayama S."/>
        </authorList>
    </citation>
    <scope>NUCLEOTIDE SEQUENCE [LARGE SCALE GENOMIC DNA]</scope>
    <source>
        <strain evidence="2 3">NIES-144</strain>
    </source>
</reference>
<comment type="caution">
    <text evidence="2">The sequence shown here is derived from an EMBL/GenBank/DDBJ whole genome shotgun (WGS) entry which is preliminary data.</text>
</comment>
<dbReference type="AlphaFoldDB" id="A0A699Z5L1"/>
<protein>
    <submittedName>
        <fullName evidence="2">Uncharacterized protein</fullName>
    </submittedName>
</protein>
<proteinExistence type="predicted"/>
<name>A0A699Z5L1_HAELA</name>
<accession>A0A699Z5L1</accession>
<keyword evidence="1" id="KW-0812">Transmembrane</keyword>
<feature type="non-terminal residue" evidence="2">
    <location>
        <position position="73"/>
    </location>
</feature>
<evidence type="ECO:0000313" key="3">
    <source>
        <dbReference type="Proteomes" id="UP000485058"/>
    </source>
</evidence>
<feature type="transmembrane region" description="Helical" evidence="1">
    <location>
        <begin position="29"/>
        <end position="56"/>
    </location>
</feature>
<evidence type="ECO:0000256" key="1">
    <source>
        <dbReference type="SAM" id="Phobius"/>
    </source>
</evidence>